<feature type="region of interest" description="Disordered" evidence="1">
    <location>
        <begin position="492"/>
        <end position="523"/>
    </location>
</feature>
<proteinExistence type="predicted"/>
<gene>
    <name evidence="3" type="ORF">IQ63_31525</name>
</gene>
<evidence type="ECO:0008006" key="5">
    <source>
        <dbReference type="Google" id="ProtNLM"/>
    </source>
</evidence>
<evidence type="ECO:0000256" key="1">
    <source>
        <dbReference type="SAM" id="MobiDB-lite"/>
    </source>
</evidence>
<keyword evidence="2" id="KW-0472">Membrane</keyword>
<feature type="transmembrane region" description="Helical" evidence="2">
    <location>
        <begin position="172"/>
        <end position="188"/>
    </location>
</feature>
<feature type="transmembrane region" description="Helical" evidence="2">
    <location>
        <begin position="217"/>
        <end position="239"/>
    </location>
</feature>
<name>A0A0L0JVF6_9ACTN</name>
<feature type="transmembrane region" description="Helical" evidence="2">
    <location>
        <begin position="412"/>
        <end position="431"/>
    </location>
</feature>
<keyword evidence="2" id="KW-1133">Transmembrane helix</keyword>
<dbReference type="PATRIC" id="fig|42234.21.peg.6492"/>
<protein>
    <recommendedName>
        <fullName evidence="5">Glycosyltransferase RgtA/B/C/D-like domain-containing protein</fullName>
    </recommendedName>
</protein>
<dbReference type="InterPro" id="IPR046062">
    <property type="entry name" value="DUF6020"/>
</dbReference>
<evidence type="ECO:0000256" key="2">
    <source>
        <dbReference type="SAM" id="Phobius"/>
    </source>
</evidence>
<accession>A0A0L0JVF6</accession>
<dbReference type="Proteomes" id="UP000037151">
    <property type="component" value="Unassembled WGS sequence"/>
</dbReference>
<dbReference type="EMBL" id="JPPY01000174">
    <property type="protein sequence ID" value="KND29484.1"/>
    <property type="molecule type" value="Genomic_DNA"/>
</dbReference>
<organism evidence="3 4">
    <name type="scientific">Streptomyces acidiscabies</name>
    <dbReference type="NCBI Taxonomy" id="42234"/>
    <lineage>
        <taxon>Bacteria</taxon>
        <taxon>Bacillati</taxon>
        <taxon>Actinomycetota</taxon>
        <taxon>Actinomycetes</taxon>
        <taxon>Kitasatosporales</taxon>
        <taxon>Streptomycetaceae</taxon>
        <taxon>Streptomyces</taxon>
    </lineage>
</organism>
<feature type="transmembrane region" description="Helical" evidence="2">
    <location>
        <begin position="118"/>
        <end position="138"/>
    </location>
</feature>
<feature type="transmembrane region" description="Helical" evidence="2">
    <location>
        <begin position="86"/>
        <end position="106"/>
    </location>
</feature>
<evidence type="ECO:0000313" key="3">
    <source>
        <dbReference type="EMBL" id="KND29484.1"/>
    </source>
</evidence>
<feature type="transmembrane region" description="Helical" evidence="2">
    <location>
        <begin position="194"/>
        <end position="210"/>
    </location>
</feature>
<keyword evidence="2" id="KW-0812">Transmembrane</keyword>
<comment type="caution">
    <text evidence="3">The sequence shown here is derived from an EMBL/GenBank/DDBJ whole genome shotgun (WGS) entry which is preliminary data.</text>
</comment>
<feature type="transmembrane region" description="Helical" evidence="2">
    <location>
        <begin position="438"/>
        <end position="457"/>
    </location>
</feature>
<feature type="transmembrane region" description="Helical" evidence="2">
    <location>
        <begin position="26"/>
        <end position="44"/>
    </location>
</feature>
<feature type="transmembrane region" description="Helical" evidence="2">
    <location>
        <begin position="463"/>
        <end position="482"/>
    </location>
</feature>
<evidence type="ECO:0000313" key="4">
    <source>
        <dbReference type="Proteomes" id="UP000037151"/>
    </source>
</evidence>
<reference evidence="4" key="1">
    <citation type="submission" date="2014-07" db="EMBL/GenBank/DDBJ databases">
        <title>Genome sequencing of plant-pathogenic Streptomyces species.</title>
        <authorList>
            <person name="Harrison J."/>
            <person name="Sapp M."/>
            <person name="Thwaites R."/>
            <person name="Studholme D.J."/>
        </authorList>
    </citation>
    <scope>NUCLEOTIDE SEQUENCE [LARGE SCALE GENOMIC DNA]</scope>
    <source>
        <strain evidence="4">NCPPB 4445</strain>
    </source>
</reference>
<sequence length="523" mass="57956">MPTVSSMRTSLRERWERIPAKRRMPLTVYAVTQFVFLLWWAAFYPGGMSYDSISYVWHVTTGHWMSNHSVAYDGLVWLSIKLTGDLALLTFGQSVGMAAALAYVAVTLRHFGVPGKWSALAAIACAVLPSIGTFTIFVWKDVPFVIGALLAFGAAGRLTVRRMRERQAVHDKVFRNQVIVLFAGFLMMGLFRNNGLLVAVIACPVLLLVLPRMRRAILVATVVPTVISAALQLVIYPALGVQTPTKDQVYALNYADIAVVYGKAPWTFTAADKKLMAEVAPLSHWGGRAANCWNADWAMRKPMNRAKAAELNTELLDLWGRVLKRTPDQMIGARLCRSQIAWGIFPGPASMDGNTLISVPSVPKNLYGWADWNPEMANSPYRDELKIRPLSDTLHDAAYFTWKASKTPQLQWILFRGAFWCYAAYAVFYVFSRRNRSWAPIGILSIPLALQLTVVAANPAPLARYMFAPMFLGIMTIPLLAARPKWGRVPEAVTAEPSTKASARPEATKPKEPEASPEPVAQG</sequence>
<dbReference type="Pfam" id="PF19484">
    <property type="entry name" value="DUF6020"/>
    <property type="match status" value="1"/>
</dbReference>
<feature type="transmembrane region" description="Helical" evidence="2">
    <location>
        <begin position="144"/>
        <end position="160"/>
    </location>
</feature>
<dbReference type="AlphaFoldDB" id="A0A0L0JVF6"/>